<evidence type="ECO:0000313" key="3">
    <source>
        <dbReference type="EMBL" id="RST31343.1"/>
    </source>
</evidence>
<feature type="domain" description="Hemerythrin-like" evidence="2">
    <location>
        <begin position="39"/>
        <end position="150"/>
    </location>
</feature>
<dbReference type="OrthoDB" id="7061066at2"/>
<evidence type="ECO:0000256" key="1">
    <source>
        <dbReference type="SAM" id="MobiDB-lite"/>
    </source>
</evidence>
<accession>A0A3R9Y6Q0</accession>
<dbReference type="PANTHER" id="PTHR35585:SF1">
    <property type="entry name" value="HHE DOMAIN PROTEIN (AFU_ORTHOLOGUE AFUA_4G00730)"/>
    <property type="match status" value="1"/>
</dbReference>
<feature type="region of interest" description="Disordered" evidence="1">
    <location>
        <begin position="175"/>
        <end position="195"/>
    </location>
</feature>
<organism evidence="3 4">
    <name type="scientific">Sphingomonas ginkgonis</name>
    <dbReference type="NCBI Taxonomy" id="2315330"/>
    <lineage>
        <taxon>Bacteria</taxon>
        <taxon>Pseudomonadati</taxon>
        <taxon>Pseudomonadota</taxon>
        <taxon>Alphaproteobacteria</taxon>
        <taxon>Sphingomonadales</taxon>
        <taxon>Sphingomonadaceae</taxon>
        <taxon>Sphingomonas</taxon>
    </lineage>
</organism>
<dbReference type="EMBL" id="RWJF01000001">
    <property type="protein sequence ID" value="RST31343.1"/>
    <property type="molecule type" value="Genomic_DNA"/>
</dbReference>
<dbReference type="AlphaFoldDB" id="A0A3R9Y6Q0"/>
<keyword evidence="4" id="KW-1185">Reference proteome</keyword>
<dbReference type="Pfam" id="PF01814">
    <property type="entry name" value="Hemerythrin"/>
    <property type="match status" value="1"/>
</dbReference>
<name>A0A3R9Y6Q0_9SPHN</name>
<gene>
    <name evidence="3" type="ORF">HMF7854_11205</name>
</gene>
<protein>
    <submittedName>
        <fullName evidence="3">Hemerythrin domain-containing protein</fullName>
    </submittedName>
</protein>
<proteinExistence type="predicted"/>
<dbReference type="Gene3D" id="1.20.120.520">
    <property type="entry name" value="nmb1532 protein domain like"/>
    <property type="match status" value="1"/>
</dbReference>
<dbReference type="PANTHER" id="PTHR35585">
    <property type="entry name" value="HHE DOMAIN PROTEIN (AFU_ORTHOLOGUE AFUA_4G00730)"/>
    <property type="match status" value="1"/>
</dbReference>
<comment type="caution">
    <text evidence="3">The sequence shown here is derived from an EMBL/GenBank/DDBJ whole genome shotgun (WGS) entry which is preliminary data.</text>
</comment>
<dbReference type="InterPro" id="IPR012312">
    <property type="entry name" value="Hemerythrin-like"/>
</dbReference>
<evidence type="ECO:0000313" key="4">
    <source>
        <dbReference type="Proteomes" id="UP000274661"/>
    </source>
</evidence>
<dbReference type="RefSeq" id="WP_126719171.1">
    <property type="nucleotide sequence ID" value="NZ_RWJF01000001.1"/>
</dbReference>
<sequence>MSIVDDAVATLTPAPSEEDRAQARDAARSASSDNDWLAMVVGHHEQLEDAFARTLGETSADGRKAAFKKLAIILTGHAGAEESVIYPAMDMSGETRHANHAYDEQVTVKKEMAALEQLDPTSQDFTDKLEQVRTAVAHHMIEEEGAWFPDLIQADGVDQQMLTMRYKEEYDRYTRGGSEPAAIGMSRSADSGPRM</sequence>
<dbReference type="Proteomes" id="UP000274661">
    <property type="component" value="Unassembled WGS sequence"/>
</dbReference>
<evidence type="ECO:0000259" key="2">
    <source>
        <dbReference type="Pfam" id="PF01814"/>
    </source>
</evidence>
<reference evidence="3 4" key="1">
    <citation type="submission" date="2018-12" db="EMBL/GenBank/DDBJ databases">
        <title>Sphingomonas sp. HMF7854 Genome sequencing and assembly.</title>
        <authorList>
            <person name="Cha I."/>
            <person name="Kang H."/>
            <person name="Kim H."/>
            <person name="Kang J."/>
            <person name="Joh K."/>
        </authorList>
    </citation>
    <scope>NUCLEOTIDE SEQUENCE [LARGE SCALE GENOMIC DNA]</scope>
    <source>
        <strain evidence="3 4">HMF7854</strain>
    </source>
</reference>
<feature type="region of interest" description="Disordered" evidence="1">
    <location>
        <begin position="1"/>
        <end position="21"/>
    </location>
</feature>